<dbReference type="RefSeq" id="WP_301395188.1">
    <property type="nucleotide sequence ID" value="NZ_CP124050.1"/>
</dbReference>
<gene>
    <name evidence="1" type="ORF">QIA44_02875</name>
</gene>
<protein>
    <submittedName>
        <fullName evidence="1">Uncharacterized protein</fullName>
    </submittedName>
</protein>
<keyword evidence="2" id="KW-1185">Reference proteome</keyword>
<evidence type="ECO:0000313" key="1">
    <source>
        <dbReference type="EMBL" id="WNY68768.1"/>
    </source>
</evidence>
<name>A0ABZ0CNN7_9SPIR</name>
<accession>A0ABZ0CNN7</accession>
<dbReference type="Proteomes" id="UP001301963">
    <property type="component" value="Chromosome"/>
</dbReference>
<dbReference type="EMBL" id="CP132468">
    <property type="protein sequence ID" value="WNY68768.1"/>
    <property type="molecule type" value="Genomic_DNA"/>
</dbReference>
<evidence type="ECO:0000313" key="2">
    <source>
        <dbReference type="Proteomes" id="UP001301963"/>
    </source>
</evidence>
<sequence>MKEEEIRKTILIKRLVKYFFDELKYRMKLPCLKINNKEINTKYILLNLFRKIANLSFNKQYEIEEHFALEVGERVVLVDAVLIKRIDHERCVIAGIVELKTDQVDLDYEFNRFFLQDKQTNVLFWQPKKVILKQNDKLFTTESDDIFNFDNDFNLPKVKAKLEEFINIFLCFFSYRDALFEYNKVSGRYSWVKKK</sequence>
<proteinExistence type="predicted"/>
<reference evidence="1" key="1">
    <citation type="submission" date="2023-07" db="EMBL/GenBank/DDBJ databases">
        <title>Genome sequencing of multiple Borrelia sensu lato isolates.</title>
        <authorList>
            <person name="Mongodin E.F."/>
            <person name="Rudenko N."/>
            <person name="Fraser C.M."/>
            <person name="Schutzer S."/>
            <person name="Luft B."/>
            <person name="Morgan R."/>
            <person name="Chastens S."/>
            <person name="Qiu W."/>
        </authorList>
    </citation>
    <scope>NUCLEOTIDE SEQUENCE [LARGE SCALE GENOMIC DNA]</scope>
    <source>
        <strain evidence="1">PotiB3</strain>
    </source>
</reference>
<organism evidence="1 2">
    <name type="scientific">Borreliella lusitaniae</name>
    <dbReference type="NCBI Taxonomy" id="100177"/>
    <lineage>
        <taxon>Bacteria</taxon>
        <taxon>Pseudomonadati</taxon>
        <taxon>Spirochaetota</taxon>
        <taxon>Spirochaetia</taxon>
        <taxon>Spirochaetales</taxon>
        <taxon>Borreliaceae</taxon>
        <taxon>Borreliella</taxon>
    </lineage>
</organism>